<dbReference type="EMBL" id="AP024416">
    <property type="protein sequence ID" value="BCR83524.1"/>
    <property type="molecule type" value="Genomic_DNA"/>
</dbReference>
<gene>
    <name evidence="1" type="ORF">ACHE_10926S</name>
</gene>
<evidence type="ECO:0000313" key="1">
    <source>
        <dbReference type="EMBL" id="BCR83524.1"/>
    </source>
</evidence>
<keyword evidence="2" id="KW-1185">Reference proteome</keyword>
<sequence>MSVPSSATVFIFRLGIYGLRNIDFLTETQTKPASKGYLTVKDNEFVNIIYHQPTTPLHVDLEWDALKISRLNCHTESNFGHDFLWVSPLQWAQLYPPSADSFYNWPRHYDFTRHSQRFMAYIPLHKDRFSLYGLTAFCSNMGLVGLGTHFCSRSHSPKTYWYGEQKGCPVHVQLENSETLSLLTVFWHRDDHLAKPYLIVTTSKQRTFTLGPCFAPPKIDTKNVFSESGGDILGLYYDKSLGITSFTSMGTVCRPRESSSSRTPNHSAPITRHSDMIYLLHTSPFGGFASQASLKNVISLKACYVGSRCKGMLLVYKGDTTCTLGQWYENTQAQPDVQEIYFQHDNVLRFHLMQGKGNKQFLARVESLPKVFPLDTSDKCIDMVYGDDIVWLFSEYSDIIFRGSEVISTCNTDRRSSSAFPMVISGF</sequence>
<reference evidence="1" key="2">
    <citation type="submission" date="2021-02" db="EMBL/GenBank/DDBJ databases">
        <title>Aspergillus chevalieri M1 genome sequence.</title>
        <authorList>
            <person name="Kadooka C."/>
            <person name="Mori K."/>
            <person name="Futagami T."/>
        </authorList>
    </citation>
    <scope>NUCLEOTIDE SEQUENCE</scope>
    <source>
        <strain evidence="1">M1</strain>
    </source>
</reference>
<dbReference type="KEGG" id="ache:ACHE_10926S"/>
<name>A0A7R7ZJG7_ASPCH</name>
<dbReference type="AlphaFoldDB" id="A0A7R7ZJG7"/>
<protein>
    <submittedName>
        <fullName evidence="1">Uncharacterized protein</fullName>
    </submittedName>
</protein>
<proteinExistence type="predicted"/>
<dbReference type="GeneID" id="66977883"/>
<evidence type="ECO:0000313" key="2">
    <source>
        <dbReference type="Proteomes" id="UP000637239"/>
    </source>
</evidence>
<dbReference type="Proteomes" id="UP000637239">
    <property type="component" value="Chromosome 1"/>
</dbReference>
<organism evidence="1 2">
    <name type="scientific">Aspergillus chevalieri</name>
    <name type="common">Eurotium chevalieri</name>
    <dbReference type="NCBI Taxonomy" id="182096"/>
    <lineage>
        <taxon>Eukaryota</taxon>
        <taxon>Fungi</taxon>
        <taxon>Dikarya</taxon>
        <taxon>Ascomycota</taxon>
        <taxon>Pezizomycotina</taxon>
        <taxon>Eurotiomycetes</taxon>
        <taxon>Eurotiomycetidae</taxon>
        <taxon>Eurotiales</taxon>
        <taxon>Aspergillaceae</taxon>
        <taxon>Aspergillus</taxon>
        <taxon>Aspergillus subgen. Aspergillus</taxon>
    </lineage>
</organism>
<reference evidence="1" key="1">
    <citation type="submission" date="2021-01" db="EMBL/GenBank/DDBJ databases">
        <authorList>
            <consortium name="Aspergillus chevalieri M1 genome sequencing consortium"/>
            <person name="Kazuki M."/>
            <person name="Futagami T."/>
        </authorList>
    </citation>
    <scope>NUCLEOTIDE SEQUENCE</scope>
    <source>
        <strain evidence="1">M1</strain>
    </source>
</reference>
<accession>A0A7R7ZJG7</accession>
<dbReference type="RefSeq" id="XP_043132046.1">
    <property type="nucleotide sequence ID" value="XM_043284697.1"/>
</dbReference>